<dbReference type="AlphaFoldDB" id="A0AAD7J8H5"/>
<feature type="compositionally biased region" description="Low complexity" evidence="1">
    <location>
        <begin position="24"/>
        <end position="41"/>
    </location>
</feature>
<feature type="region of interest" description="Disordered" evidence="1">
    <location>
        <begin position="1"/>
        <end position="50"/>
    </location>
</feature>
<reference evidence="2" key="1">
    <citation type="submission" date="2023-03" db="EMBL/GenBank/DDBJ databases">
        <title>Massive genome expansion in bonnet fungi (Mycena s.s.) driven by repeated elements and novel gene families across ecological guilds.</title>
        <authorList>
            <consortium name="Lawrence Berkeley National Laboratory"/>
            <person name="Harder C.B."/>
            <person name="Miyauchi S."/>
            <person name="Viragh M."/>
            <person name="Kuo A."/>
            <person name="Thoen E."/>
            <person name="Andreopoulos B."/>
            <person name="Lu D."/>
            <person name="Skrede I."/>
            <person name="Drula E."/>
            <person name="Henrissat B."/>
            <person name="Morin E."/>
            <person name="Kohler A."/>
            <person name="Barry K."/>
            <person name="LaButti K."/>
            <person name="Morin E."/>
            <person name="Salamov A."/>
            <person name="Lipzen A."/>
            <person name="Mereny Z."/>
            <person name="Hegedus B."/>
            <person name="Baldrian P."/>
            <person name="Stursova M."/>
            <person name="Weitz H."/>
            <person name="Taylor A."/>
            <person name="Grigoriev I.V."/>
            <person name="Nagy L.G."/>
            <person name="Martin F."/>
            <person name="Kauserud H."/>
        </authorList>
    </citation>
    <scope>NUCLEOTIDE SEQUENCE</scope>
    <source>
        <strain evidence="2">CBHHK182m</strain>
    </source>
</reference>
<gene>
    <name evidence="2" type="ORF">B0H16DRAFT_1456788</name>
</gene>
<keyword evidence="3" id="KW-1185">Reference proteome</keyword>
<dbReference type="EMBL" id="JARKIB010000039">
    <property type="protein sequence ID" value="KAJ7759510.1"/>
    <property type="molecule type" value="Genomic_DNA"/>
</dbReference>
<evidence type="ECO:0000313" key="2">
    <source>
        <dbReference type="EMBL" id="KAJ7759510.1"/>
    </source>
</evidence>
<evidence type="ECO:0000313" key="3">
    <source>
        <dbReference type="Proteomes" id="UP001215598"/>
    </source>
</evidence>
<protein>
    <submittedName>
        <fullName evidence="2">Uncharacterized protein</fullName>
    </submittedName>
</protein>
<accession>A0AAD7J8H5</accession>
<sequence>MPATRVNTASPASRTRSCISLLNTPLRTPASPSSLSSSPSPRRARMGEQHSRLYPITVGLGLEGTKAEKSSQVERGITEQLSFFSPHPSPDQSLALQATLTRPPKGGGYSGRISQYSRTSHHLSGGMDPGTLAHQNTKKGIPGESVDRFSWFSVRVVRAPSGNIKFSPQGSETIEMALQQAFGHRSTWE</sequence>
<evidence type="ECO:0000256" key="1">
    <source>
        <dbReference type="SAM" id="MobiDB-lite"/>
    </source>
</evidence>
<comment type="caution">
    <text evidence="2">The sequence shown here is derived from an EMBL/GenBank/DDBJ whole genome shotgun (WGS) entry which is preliminary data.</text>
</comment>
<organism evidence="2 3">
    <name type="scientific">Mycena metata</name>
    <dbReference type="NCBI Taxonomy" id="1033252"/>
    <lineage>
        <taxon>Eukaryota</taxon>
        <taxon>Fungi</taxon>
        <taxon>Dikarya</taxon>
        <taxon>Basidiomycota</taxon>
        <taxon>Agaricomycotina</taxon>
        <taxon>Agaricomycetes</taxon>
        <taxon>Agaricomycetidae</taxon>
        <taxon>Agaricales</taxon>
        <taxon>Marasmiineae</taxon>
        <taxon>Mycenaceae</taxon>
        <taxon>Mycena</taxon>
    </lineage>
</organism>
<name>A0AAD7J8H5_9AGAR</name>
<dbReference type="Proteomes" id="UP001215598">
    <property type="component" value="Unassembled WGS sequence"/>
</dbReference>
<feature type="compositionally biased region" description="Polar residues" evidence="1">
    <location>
        <begin position="1"/>
        <end position="23"/>
    </location>
</feature>
<proteinExistence type="predicted"/>